<protein>
    <recommendedName>
        <fullName evidence="3">ParB/Sulfiredoxin domain-containing protein</fullName>
    </recommendedName>
</protein>
<organism evidence="1">
    <name type="scientific">viral metagenome</name>
    <dbReference type="NCBI Taxonomy" id="1070528"/>
    <lineage>
        <taxon>unclassified sequences</taxon>
        <taxon>metagenomes</taxon>
        <taxon>organismal metagenomes</taxon>
    </lineage>
</organism>
<accession>A0A6H1ZYI6</accession>
<sequence>MEKLKWHTETRTINELIPYPENPRQMTEKQKNDLEQSLLRFNLMSIPVINTDNTIISGHQRMKILQILGRGDEEIDVRVPNRKLNDEELREANLRENKNLGSWDWDELANFDIEVLLDVGFTREELIEDFGINDIENMIIDEDRIEIITVLPPEAPRLKERQIFYCNDIEEYEKVKEYFKTEKNGYLNREKLLELINND</sequence>
<evidence type="ECO:0000313" key="2">
    <source>
        <dbReference type="EMBL" id="QJI04112.1"/>
    </source>
</evidence>
<dbReference type="SUPFAM" id="SSF110849">
    <property type="entry name" value="ParB/Sulfiredoxin"/>
    <property type="match status" value="1"/>
</dbReference>
<dbReference type="InterPro" id="IPR036086">
    <property type="entry name" value="ParB/Sulfiredoxin_sf"/>
</dbReference>
<dbReference type="AlphaFoldDB" id="A0A6H1ZYI6"/>
<gene>
    <name evidence="1" type="ORF">TM448A02610_0016</name>
    <name evidence="2" type="ORF">TM448B06079_0008</name>
</gene>
<dbReference type="EMBL" id="MT145149">
    <property type="protein sequence ID" value="QJI04112.1"/>
    <property type="molecule type" value="Genomic_DNA"/>
</dbReference>
<dbReference type="EMBL" id="MT144330">
    <property type="protein sequence ID" value="QJA52325.1"/>
    <property type="molecule type" value="Genomic_DNA"/>
</dbReference>
<evidence type="ECO:0008006" key="3">
    <source>
        <dbReference type="Google" id="ProtNLM"/>
    </source>
</evidence>
<proteinExistence type="predicted"/>
<evidence type="ECO:0000313" key="1">
    <source>
        <dbReference type="EMBL" id="QJA52325.1"/>
    </source>
</evidence>
<reference evidence="1" key="1">
    <citation type="submission" date="2020-03" db="EMBL/GenBank/DDBJ databases">
        <title>The deep terrestrial virosphere.</title>
        <authorList>
            <person name="Holmfeldt K."/>
            <person name="Nilsson E."/>
            <person name="Simone D."/>
            <person name="Lopez-Fernandez M."/>
            <person name="Wu X."/>
            <person name="de Brujin I."/>
            <person name="Lundin D."/>
            <person name="Andersson A."/>
            <person name="Bertilsson S."/>
            <person name="Dopson M."/>
        </authorList>
    </citation>
    <scope>NUCLEOTIDE SEQUENCE</scope>
    <source>
        <strain evidence="1">TM448A02610</strain>
        <strain evidence="2">TM448B06079</strain>
    </source>
</reference>
<name>A0A6H1ZYI6_9ZZZZ</name>
<dbReference type="Gene3D" id="3.90.1530.10">
    <property type="entry name" value="Conserved hypothetical protein from pyrococcus furiosus pfu- 392566-001, ParB domain"/>
    <property type="match status" value="1"/>
</dbReference>